<dbReference type="HOGENOM" id="CLU_030571_1_2_1"/>
<evidence type="ECO:0000256" key="2">
    <source>
        <dbReference type="ARBA" id="ARBA00022723"/>
    </source>
</evidence>
<dbReference type="CDD" id="cd07730">
    <property type="entry name" value="metallo-hydrolase-like_MBL-fold"/>
    <property type="match status" value="1"/>
</dbReference>
<feature type="domain" description="Metallo-beta-lactamase" evidence="5">
    <location>
        <begin position="50"/>
        <end position="134"/>
    </location>
</feature>
<dbReference type="Gene3D" id="3.60.15.10">
    <property type="entry name" value="Ribonuclease Z/Hydroxyacylglutathione hydrolase-like"/>
    <property type="match status" value="1"/>
</dbReference>
<keyword evidence="7" id="KW-1185">Reference proteome</keyword>
<dbReference type="Proteomes" id="UP000030663">
    <property type="component" value="Unassembled WGS sequence"/>
</dbReference>
<proteinExistence type="inferred from homology"/>
<protein>
    <recommendedName>
        <fullName evidence="5">Metallo-beta-lactamase domain-containing protein</fullName>
    </recommendedName>
</protein>
<dbReference type="OrthoDB" id="10250730at2759"/>
<comment type="similarity">
    <text evidence="1">Belongs to the metallo-beta-lactamase superfamily.</text>
</comment>
<sequence length="209" mass="23114">MATIGEPLPILEIPSSQHVVDVSVIDSTTDVRCPWGFFVKNPLPGHETLECPSFVFLVQHPSGSKILFDLGLRKDTEAFPPVIQQGMTMVQMKAEKDVAQVLQEDGKISLDEIDSIIWSHWHPDHTGDPSTFPSTTELVVGPGFKSALMPGYPTNPYGVILESDYEGRQVREITFSDEFKIGKFLALEFFNDGSFYLADSPGSDSIAYC</sequence>
<accession>X0BDQ3</accession>
<dbReference type="EMBL" id="JH658660">
    <property type="protein sequence ID" value="EXK76953.1"/>
    <property type="molecule type" value="Genomic_DNA"/>
</dbReference>
<dbReference type="InterPro" id="IPR036866">
    <property type="entry name" value="RibonucZ/Hydroxyglut_hydro"/>
</dbReference>
<dbReference type="SUPFAM" id="SSF56281">
    <property type="entry name" value="Metallo-hydrolase/oxidoreductase"/>
    <property type="match status" value="1"/>
</dbReference>
<evidence type="ECO:0000256" key="1">
    <source>
        <dbReference type="ARBA" id="ARBA00007749"/>
    </source>
</evidence>
<dbReference type="AlphaFoldDB" id="X0BDQ3"/>
<keyword evidence="2" id="KW-0479">Metal-binding</keyword>
<dbReference type="PANTHER" id="PTHR42978:SF5">
    <property type="entry name" value="METALLO-BETA-LACTAMASE DOMAIN-CONTAINING PROTEIN"/>
    <property type="match status" value="1"/>
</dbReference>
<dbReference type="GO" id="GO:0016787">
    <property type="term" value="F:hydrolase activity"/>
    <property type="evidence" value="ECO:0007669"/>
    <property type="project" value="UniProtKB-KW"/>
</dbReference>
<evidence type="ECO:0000256" key="4">
    <source>
        <dbReference type="ARBA" id="ARBA00022833"/>
    </source>
</evidence>
<evidence type="ECO:0000256" key="3">
    <source>
        <dbReference type="ARBA" id="ARBA00022801"/>
    </source>
</evidence>
<evidence type="ECO:0000313" key="7">
    <source>
        <dbReference type="Proteomes" id="UP000030663"/>
    </source>
</evidence>
<keyword evidence="4" id="KW-0862">Zinc</keyword>
<evidence type="ECO:0000259" key="5">
    <source>
        <dbReference type="Pfam" id="PF00753"/>
    </source>
</evidence>
<dbReference type="PANTHER" id="PTHR42978">
    <property type="entry name" value="QUORUM-QUENCHING LACTONASE YTNP-RELATED-RELATED"/>
    <property type="match status" value="1"/>
</dbReference>
<dbReference type="Pfam" id="PF00753">
    <property type="entry name" value="Lactamase_B"/>
    <property type="match status" value="1"/>
</dbReference>
<dbReference type="InterPro" id="IPR051013">
    <property type="entry name" value="MBL_superfamily_lactonases"/>
</dbReference>
<organism evidence="6 7">
    <name type="scientific">Fusarium oxysporum f. sp. raphani 54005</name>
    <dbReference type="NCBI Taxonomy" id="1089458"/>
    <lineage>
        <taxon>Eukaryota</taxon>
        <taxon>Fungi</taxon>
        <taxon>Dikarya</taxon>
        <taxon>Ascomycota</taxon>
        <taxon>Pezizomycotina</taxon>
        <taxon>Sordariomycetes</taxon>
        <taxon>Hypocreomycetidae</taxon>
        <taxon>Hypocreales</taxon>
        <taxon>Nectriaceae</taxon>
        <taxon>Fusarium</taxon>
        <taxon>Fusarium oxysporum species complex</taxon>
    </lineage>
</organism>
<dbReference type="GO" id="GO:0046872">
    <property type="term" value="F:metal ion binding"/>
    <property type="evidence" value="ECO:0007669"/>
    <property type="project" value="UniProtKB-KW"/>
</dbReference>
<name>X0BDQ3_FUSOX</name>
<dbReference type="InterPro" id="IPR001279">
    <property type="entry name" value="Metallo-B-lactamas"/>
</dbReference>
<evidence type="ECO:0000313" key="6">
    <source>
        <dbReference type="EMBL" id="EXK76953.1"/>
    </source>
</evidence>
<keyword evidence="3" id="KW-0378">Hydrolase</keyword>
<reference evidence="6 7" key="1">
    <citation type="submission" date="2011-11" db="EMBL/GenBank/DDBJ databases">
        <title>The Genome Sequence of Fusarium oxysporum PHW815.</title>
        <authorList>
            <consortium name="The Broad Institute Genome Sequencing Platform"/>
            <person name="Ma L.-J."/>
            <person name="Gale L.R."/>
            <person name="Schwartz D.C."/>
            <person name="Zhou S."/>
            <person name="Corby-Kistler H."/>
            <person name="Young S.K."/>
            <person name="Zeng Q."/>
            <person name="Gargeya S."/>
            <person name="Fitzgerald M."/>
            <person name="Haas B."/>
            <person name="Abouelleil A."/>
            <person name="Alvarado L."/>
            <person name="Arachchi H.M."/>
            <person name="Berlin A."/>
            <person name="Brown A."/>
            <person name="Chapman S.B."/>
            <person name="Chen Z."/>
            <person name="Dunbar C."/>
            <person name="Freedman E."/>
            <person name="Gearin G."/>
            <person name="Goldberg J."/>
            <person name="Griggs A."/>
            <person name="Gujja S."/>
            <person name="Heiman D."/>
            <person name="Howarth C."/>
            <person name="Larson L."/>
            <person name="Lui A."/>
            <person name="MacDonald P.J.P."/>
            <person name="Montmayeur A."/>
            <person name="Murphy C."/>
            <person name="Neiman D."/>
            <person name="Pearson M."/>
            <person name="Priest M."/>
            <person name="Roberts A."/>
            <person name="Saif S."/>
            <person name="Shea T."/>
            <person name="Shenoy N."/>
            <person name="Sisk P."/>
            <person name="Stolte C."/>
            <person name="Sykes S."/>
            <person name="Wortman J."/>
            <person name="Nusbaum C."/>
            <person name="Birren B."/>
        </authorList>
    </citation>
    <scope>NUCLEOTIDE SEQUENCE [LARGE SCALE GENOMIC DNA]</scope>
    <source>
        <strain evidence="6 7">54005</strain>
    </source>
</reference>
<gene>
    <name evidence="6" type="ORF">FOQG_18318</name>
</gene>